<reference evidence="1 2" key="1">
    <citation type="submission" date="2017-06" db="EMBL/GenBank/DDBJ databases">
        <title>Draft genome sequence of Fusobacterium nucleatum subsp. polymorphum KCOM 1271 (=ChDC F305).</title>
        <authorList>
            <person name="Kook J.-K."/>
            <person name="Park S.-N."/>
            <person name="Lim Y.K."/>
            <person name="Roh H."/>
        </authorList>
    </citation>
    <scope>NUCLEOTIDE SEQUENCE [LARGE SCALE GENOMIC DNA]</scope>
    <source>
        <strain evidence="2">KCOM 1271 (ChDC F305)</strain>
    </source>
</reference>
<dbReference type="AlphaFoldDB" id="A0A2C6BS14"/>
<sequence length="94" mass="11372">MKYSYYYIETEIGSEIFKGVFLSNSEVEKDKRYKMAYIKDVFKDNIESIINFIEYNPCFKKEFKIREILNCEFINENLKRKIKLYLNLKGGKNV</sequence>
<evidence type="ECO:0000313" key="1">
    <source>
        <dbReference type="EMBL" id="PHI06612.1"/>
    </source>
</evidence>
<accession>A0A2C6BS14</accession>
<dbReference type="EMBL" id="NIRN01000001">
    <property type="protein sequence ID" value="PHI06612.1"/>
    <property type="molecule type" value="Genomic_DNA"/>
</dbReference>
<proteinExistence type="predicted"/>
<organism evidence="1 2">
    <name type="scientific">Fusobacterium nucleatum subsp. polymorphum</name>
    <name type="common">Fusobacterium polymorphum</name>
    <dbReference type="NCBI Taxonomy" id="76857"/>
    <lineage>
        <taxon>Bacteria</taxon>
        <taxon>Fusobacteriati</taxon>
        <taxon>Fusobacteriota</taxon>
        <taxon>Fusobacteriia</taxon>
        <taxon>Fusobacteriales</taxon>
        <taxon>Fusobacteriaceae</taxon>
        <taxon>Fusobacterium</taxon>
    </lineage>
</organism>
<name>A0A2C6BS14_FUSNP</name>
<evidence type="ECO:0000313" key="2">
    <source>
        <dbReference type="Proteomes" id="UP000224182"/>
    </source>
</evidence>
<gene>
    <name evidence="1" type="ORF">CBG54_05975</name>
</gene>
<comment type="caution">
    <text evidence="1">The sequence shown here is derived from an EMBL/GenBank/DDBJ whole genome shotgun (WGS) entry which is preliminary data.</text>
</comment>
<dbReference type="RefSeq" id="WP_098974350.1">
    <property type="nucleotide sequence ID" value="NZ_CP077115.1"/>
</dbReference>
<protein>
    <submittedName>
        <fullName evidence="1">Uncharacterized protein</fullName>
    </submittedName>
</protein>
<dbReference type="Proteomes" id="UP000224182">
    <property type="component" value="Unassembled WGS sequence"/>
</dbReference>